<dbReference type="GO" id="GO:0033173">
    <property type="term" value="P:calcineurin-NFAT signaling cascade"/>
    <property type="evidence" value="ECO:0007669"/>
    <property type="project" value="TreeGrafter"/>
</dbReference>
<dbReference type="GO" id="GO:0000978">
    <property type="term" value="F:RNA polymerase II cis-regulatory region sequence-specific DNA binding"/>
    <property type="evidence" value="ECO:0007669"/>
    <property type="project" value="TreeGrafter"/>
</dbReference>
<dbReference type="PANTHER" id="PTHR12533">
    <property type="entry name" value="NFAT"/>
    <property type="match status" value="1"/>
</dbReference>
<feature type="non-terminal residue" evidence="2">
    <location>
        <position position="80"/>
    </location>
</feature>
<dbReference type="OrthoDB" id="5346094at2759"/>
<feature type="domain" description="Rel homology dimerisation" evidence="1">
    <location>
        <begin position="3"/>
        <end position="44"/>
    </location>
</feature>
<dbReference type="InterPro" id="IPR013783">
    <property type="entry name" value="Ig-like_fold"/>
</dbReference>
<dbReference type="EMBL" id="CAAE01022587">
    <property type="protein sequence ID" value="CAG14433.1"/>
    <property type="molecule type" value="Genomic_DNA"/>
</dbReference>
<reference evidence="2" key="2">
    <citation type="submission" date="2004-02" db="EMBL/GenBank/DDBJ databases">
        <authorList>
            <consortium name="Genoscope"/>
            <consortium name="Whitehead Institute Centre for Genome Research"/>
        </authorList>
    </citation>
    <scope>NUCLEOTIDE SEQUENCE</scope>
</reference>
<reference evidence="2" key="1">
    <citation type="journal article" date="2004" name="Nature">
        <title>Genome duplication in the teleost fish Tetraodon nigroviridis reveals the early vertebrate proto-karyotype.</title>
        <authorList>
            <person name="Jaillon O."/>
            <person name="Aury J.-M."/>
            <person name="Brunet F."/>
            <person name="Petit J.-L."/>
            <person name="Stange-Thomann N."/>
            <person name="Mauceli E."/>
            <person name="Bouneau L."/>
            <person name="Fischer C."/>
            <person name="Ozouf-Costaz C."/>
            <person name="Bernot A."/>
            <person name="Nicaud S."/>
            <person name="Jaffe D."/>
            <person name="Fisher S."/>
            <person name="Lutfalla G."/>
            <person name="Dossat C."/>
            <person name="Segurens B."/>
            <person name="Dasilva C."/>
            <person name="Salanoubat M."/>
            <person name="Levy M."/>
            <person name="Boudet N."/>
            <person name="Castellano S."/>
            <person name="Anthouard V."/>
            <person name="Jubin C."/>
            <person name="Castelli V."/>
            <person name="Katinka M."/>
            <person name="Vacherie B."/>
            <person name="Biemont C."/>
            <person name="Skalli Z."/>
            <person name="Cattolico L."/>
            <person name="Poulain J."/>
            <person name="De Berardinis V."/>
            <person name="Cruaud C."/>
            <person name="Duprat S."/>
            <person name="Brottier P."/>
            <person name="Coutanceau J.-P."/>
            <person name="Gouzy J."/>
            <person name="Parra G."/>
            <person name="Lardier G."/>
            <person name="Chapple C."/>
            <person name="McKernan K.J."/>
            <person name="McEwan P."/>
            <person name="Bosak S."/>
            <person name="Kellis M."/>
            <person name="Volff J.-N."/>
            <person name="Guigo R."/>
            <person name="Zody M.C."/>
            <person name="Mesirov J."/>
            <person name="Lindblad-Toh K."/>
            <person name="Birren B."/>
            <person name="Nusbaum C."/>
            <person name="Kahn D."/>
            <person name="Robinson-Rechavi M."/>
            <person name="Laudet V."/>
            <person name="Schachter V."/>
            <person name="Quetier F."/>
            <person name="Saurin W."/>
            <person name="Scarpelli C."/>
            <person name="Wincker P."/>
            <person name="Lander E.S."/>
            <person name="Weissenbach J."/>
            <person name="Roest Crollius H."/>
        </authorList>
    </citation>
    <scope>NUCLEOTIDE SEQUENCE [LARGE SCALE GENOMIC DNA]</scope>
</reference>
<evidence type="ECO:0000313" key="2">
    <source>
        <dbReference type="EMBL" id="CAG14433.1"/>
    </source>
</evidence>
<evidence type="ECO:0000259" key="1">
    <source>
        <dbReference type="Pfam" id="PF16179"/>
    </source>
</evidence>
<dbReference type="GO" id="GO:0005667">
    <property type="term" value="C:transcription regulator complex"/>
    <property type="evidence" value="ECO:0007669"/>
    <property type="project" value="TreeGrafter"/>
</dbReference>
<dbReference type="KEGG" id="tng:GSTEN00037910G001"/>
<dbReference type="InterPro" id="IPR032397">
    <property type="entry name" value="RHD_dimer"/>
</dbReference>
<dbReference type="GO" id="GO:0000981">
    <property type="term" value="F:DNA-binding transcription factor activity, RNA polymerase II-specific"/>
    <property type="evidence" value="ECO:0007669"/>
    <property type="project" value="TreeGrafter"/>
</dbReference>
<accession>Q4RB00</accession>
<sequence>KNHLIVKVPPYHNQAASSSVCVGMYVVTNAGRSHDSQPFTYTPESGKNLLSIAFAAKNDVPVKKETLSPVKTCSFDEQIK</sequence>
<dbReference type="GO" id="GO:0007399">
    <property type="term" value="P:nervous system development"/>
    <property type="evidence" value="ECO:0007669"/>
    <property type="project" value="UniProtKB-ARBA"/>
</dbReference>
<dbReference type="Pfam" id="PF16179">
    <property type="entry name" value="RHD_dimer"/>
    <property type="match status" value="1"/>
</dbReference>
<dbReference type="SUPFAM" id="SSF81296">
    <property type="entry name" value="E set domains"/>
    <property type="match status" value="1"/>
</dbReference>
<dbReference type="InterPro" id="IPR014756">
    <property type="entry name" value="Ig_E-set"/>
</dbReference>
<comment type="caution">
    <text evidence="2">The sequence shown here is derived from an EMBL/GenBank/DDBJ whole genome shotgun (WGS) entry which is preliminary data.</text>
</comment>
<dbReference type="Gene3D" id="2.60.40.10">
    <property type="entry name" value="Immunoglobulins"/>
    <property type="match status" value="1"/>
</dbReference>
<name>Q4RB00_TETNG</name>
<organism evidence="2">
    <name type="scientific">Tetraodon nigroviridis</name>
    <name type="common">Spotted green pufferfish</name>
    <name type="synonym">Chelonodon nigroviridis</name>
    <dbReference type="NCBI Taxonomy" id="99883"/>
    <lineage>
        <taxon>Eukaryota</taxon>
        <taxon>Metazoa</taxon>
        <taxon>Chordata</taxon>
        <taxon>Craniata</taxon>
        <taxon>Vertebrata</taxon>
        <taxon>Euteleostomi</taxon>
        <taxon>Actinopterygii</taxon>
        <taxon>Neopterygii</taxon>
        <taxon>Teleostei</taxon>
        <taxon>Neoteleostei</taxon>
        <taxon>Acanthomorphata</taxon>
        <taxon>Eupercaria</taxon>
        <taxon>Tetraodontiformes</taxon>
        <taxon>Tetradontoidea</taxon>
        <taxon>Tetraodontidae</taxon>
        <taxon>Tetraodon</taxon>
    </lineage>
</organism>
<gene>
    <name evidence="2" type="ORF">GSTENG00037910001</name>
</gene>
<dbReference type="PANTHER" id="PTHR12533:SF10">
    <property type="entry name" value="NUCLEAR FACTOR OF ACTIVATED T-CELLS 5"/>
    <property type="match status" value="1"/>
</dbReference>
<proteinExistence type="predicted"/>
<protein>
    <submittedName>
        <fullName evidence="2">(spotted green pufferfish) hypothetical protein</fullName>
    </submittedName>
</protein>
<feature type="non-terminal residue" evidence="2">
    <location>
        <position position="1"/>
    </location>
</feature>
<dbReference type="InterPro" id="IPR008366">
    <property type="entry name" value="NFAT"/>
</dbReference>
<dbReference type="AlphaFoldDB" id="Q4RB00"/>